<evidence type="ECO:0000256" key="4">
    <source>
        <dbReference type="ARBA" id="ARBA00017858"/>
    </source>
</evidence>
<evidence type="ECO:0000256" key="5">
    <source>
        <dbReference type="ARBA" id="ARBA00022605"/>
    </source>
</evidence>
<dbReference type="EMBL" id="CP090958">
    <property type="protein sequence ID" value="WGW10496.1"/>
    <property type="molecule type" value="Genomic_DNA"/>
</dbReference>
<dbReference type="SUPFAM" id="SSF55060">
    <property type="entry name" value="GHMP Kinase, C-terminal domain"/>
    <property type="match status" value="1"/>
</dbReference>
<evidence type="ECO:0000259" key="14">
    <source>
        <dbReference type="Pfam" id="PF00288"/>
    </source>
</evidence>
<comment type="catalytic activity">
    <reaction evidence="11 13">
        <text>L-homoserine + ATP = O-phospho-L-homoserine + ADP + H(+)</text>
        <dbReference type="Rhea" id="RHEA:13985"/>
        <dbReference type="ChEBI" id="CHEBI:15378"/>
        <dbReference type="ChEBI" id="CHEBI:30616"/>
        <dbReference type="ChEBI" id="CHEBI:57476"/>
        <dbReference type="ChEBI" id="CHEBI:57590"/>
        <dbReference type="ChEBI" id="CHEBI:456216"/>
        <dbReference type="EC" id="2.7.1.39"/>
    </reaction>
</comment>
<evidence type="ECO:0000256" key="8">
    <source>
        <dbReference type="ARBA" id="ARBA00022741"/>
    </source>
</evidence>
<dbReference type="InterPro" id="IPR000870">
    <property type="entry name" value="Homoserine_kinase"/>
</dbReference>
<dbReference type="NCBIfam" id="TIGR00191">
    <property type="entry name" value="thrB"/>
    <property type="match status" value="1"/>
</dbReference>
<dbReference type="HAMAP" id="MF_00384">
    <property type="entry name" value="Homoser_kinase"/>
    <property type="match status" value="1"/>
</dbReference>
<dbReference type="PANTHER" id="PTHR20861:SF1">
    <property type="entry name" value="HOMOSERINE KINASE"/>
    <property type="match status" value="1"/>
</dbReference>
<keyword evidence="6 13" id="KW-0808">Transferase</keyword>
<keyword evidence="5 13" id="KW-0028">Amino-acid biosynthesis</keyword>
<dbReference type="EC" id="2.7.1.39" evidence="3 13"/>
<dbReference type="InterPro" id="IPR036554">
    <property type="entry name" value="GHMP_kinase_C_sf"/>
</dbReference>
<feature type="domain" description="GHMP kinase N-terminal" evidence="14">
    <location>
        <begin position="69"/>
        <end position="157"/>
    </location>
</feature>
<proteinExistence type="inferred from homology"/>
<evidence type="ECO:0000256" key="11">
    <source>
        <dbReference type="ARBA" id="ARBA00049375"/>
    </source>
</evidence>
<keyword evidence="13" id="KW-0963">Cytoplasm</keyword>
<dbReference type="GO" id="GO:0004413">
    <property type="term" value="F:homoserine kinase activity"/>
    <property type="evidence" value="ECO:0007669"/>
    <property type="project" value="UniProtKB-EC"/>
</dbReference>
<evidence type="ECO:0000256" key="6">
    <source>
        <dbReference type="ARBA" id="ARBA00022679"/>
    </source>
</evidence>
<comment type="similarity">
    <text evidence="2 13">Belongs to the GHMP kinase family. Homoserine kinase subfamily.</text>
</comment>
<evidence type="ECO:0000313" key="16">
    <source>
        <dbReference type="EMBL" id="WGW10496.1"/>
    </source>
</evidence>
<evidence type="ECO:0000313" key="17">
    <source>
        <dbReference type="Proteomes" id="UP001209083"/>
    </source>
</evidence>
<dbReference type="InterPro" id="IPR006204">
    <property type="entry name" value="GHMP_kinase_N_dom"/>
</dbReference>
<dbReference type="PRINTS" id="PR00958">
    <property type="entry name" value="HOMSERKINASE"/>
</dbReference>
<organism evidence="16 17">
    <name type="scientific">Saxibacter everestensis</name>
    <dbReference type="NCBI Taxonomy" id="2909229"/>
    <lineage>
        <taxon>Bacteria</taxon>
        <taxon>Bacillati</taxon>
        <taxon>Actinomycetota</taxon>
        <taxon>Actinomycetes</taxon>
        <taxon>Micrococcales</taxon>
        <taxon>Brevibacteriaceae</taxon>
        <taxon>Saxibacter</taxon>
    </lineage>
</organism>
<keyword evidence="7 13" id="KW-0791">Threonine biosynthesis</keyword>
<dbReference type="RefSeq" id="WP_349637275.1">
    <property type="nucleotide sequence ID" value="NZ_CP090958.1"/>
</dbReference>
<feature type="binding site" evidence="13">
    <location>
        <begin position="100"/>
        <end position="110"/>
    </location>
    <ligand>
        <name>ATP</name>
        <dbReference type="ChEBI" id="CHEBI:30616"/>
    </ligand>
</feature>
<evidence type="ECO:0000256" key="13">
    <source>
        <dbReference type="HAMAP-Rule" id="MF_00384"/>
    </source>
</evidence>
<evidence type="ECO:0000259" key="15">
    <source>
        <dbReference type="Pfam" id="PF08544"/>
    </source>
</evidence>
<keyword evidence="8 13" id="KW-0547">Nucleotide-binding</keyword>
<dbReference type="Pfam" id="PF00288">
    <property type="entry name" value="GHMP_kinases_N"/>
    <property type="match status" value="1"/>
</dbReference>
<gene>
    <name evidence="13 16" type="primary">thrB</name>
    <name evidence="16" type="ORF">LWF01_10090</name>
</gene>
<dbReference type="SUPFAM" id="SSF54211">
    <property type="entry name" value="Ribosomal protein S5 domain 2-like"/>
    <property type="match status" value="1"/>
</dbReference>
<keyword evidence="10 13" id="KW-0067">ATP-binding</keyword>
<evidence type="ECO:0000256" key="10">
    <source>
        <dbReference type="ARBA" id="ARBA00022840"/>
    </source>
</evidence>
<dbReference type="PANTHER" id="PTHR20861">
    <property type="entry name" value="HOMOSERINE/4-DIPHOSPHOCYTIDYL-2-C-METHYL-D-ERYTHRITOL KINASE"/>
    <property type="match status" value="1"/>
</dbReference>
<reference evidence="16 17" key="1">
    <citation type="submission" date="2023-05" db="EMBL/GenBank/DDBJ databases">
        <title>Lithophilousrod everest ZFBP1038 complete genpme.</title>
        <authorList>
            <person name="Tian M."/>
        </authorList>
    </citation>
    <scope>NUCLEOTIDE SEQUENCE [LARGE SCALE GENOMIC DNA]</scope>
    <source>
        <strain evidence="16 17">ZFBP1038</strain>
    </source>
</reference>
<dbReference type="InterPro" id="IPR006203">
    <property type="entry name" value="GHMP_knse_ATP-bd_CS"/>
</dbReference>
<feature type="domain" description="GHMP kinase C-terminal" evidence="15">
    <location>
        <begin position="232"/>
        <end position="290"/>
    </location>
</feature>
<dbReference type="InterPro" id="IPR013750">
    <property type="entry name" value="GHMP_kinase_C_dom"/>
</dbReference>
<dbReference type="InterPro" id="IPR020568">
    <property type="entry name" value="Ribosomal_Su5_D2-typ_SF"/>
</dbReference>
<accession>A0ABY8QQG5</accession>
<keyword evidence="9 13" id="KW-0418">Kinase</keyword>
<evidence type="ECO:0000256" key="3">
    <source>
        <dbReference type="ARBA" id="ARBA00012078"/>
    </source>
</evidence>
<comment type="pathway">
    <text evidence="1 13">Amino-acid biosynthesis; L-threonine biosynthesis; L-threonine from L-aspartate: step 4/5.</text>
</comment>
<evidence type="ECO:0000256" key="12">
    <source>
        <dbReference type="ARBA" id="ARBA00049954"/>
    </source>
</evidence>
<dbReference type="PIRSF" id="PIRSF000676">
    <property type="entry name" value="Homoser_kin"/>
    <property type="match status" value="1"/>
</dbReference>
<comment type="function">
    <text evidence="12 13">Catalyzes the ATP-dependent phosphorylation of L-homoserine to L-homoserine phosphate.</text>
</comment>
<evidence type="ECO:0000256" key="9">
    <source>
        <dbReference type="ARBA" id="ARBA00022777"/>
    </source>
</evidence>
<evidence type="ECO:0000256" key="7">
    <source>
        <dbReference type="ARBA" id="ARBA00022697"/>
    </source>
</evidence>
<evidence type="ECO:0000256" key="2">
    <source>
        <dbReference type="ARBA" id="ARBA00007370"/>
    </source>
</evidence>
<sequence length="326" mass="33404">MNAVFTPGTRISVSVPATSANLGPGYDSLGIALDLRDELHVEVLEPGSTSLIVVSGEGAGTLPDDETHLVLKTLRIALSRAGVEGGGDIALKLRCSNLIPHSRGLGSSAAAVVSGIAAASALLESAGEAGLDADAQLALATELEGHPDNAAPALRGGATVSWLDDDGAAHAAPLTVSPDIGFVVVIPAMRLSTEAARGLIPETVSHRVAASNSARTALLVHALASDPRLLLAGTEDFLHQEFRRPAMRYSLELVDALRAENLAAVVSGAGPTVLVMSAEPELADRVQRVLGLLDERWSATGGEPSVPRTTVRSLRLADAGARCLAG</sequence>
<dbReference type="Gene3D" id="3.30.70.890">
    <property type="entry name" value="GHMP kinase, C-terminal domain"/>
    <property type="match status" value="1"/>
</dbReference>
<dbReference type="Gene3D" id="3.30.230.10">
    <property type="match status" value="1"/>
</dbReference>
<protein>
    <recommendedName>
        <fullName evidence="4 13">Homoserine kinase</fullName>
        <shortName evidence="13">HK</shortName>
        <shortName evidence="13">HSK</shortName>
        <ecNumber evidence="3 13">2.7.1.39</ecNumber>
    </recommendedName>
</protein>
<keyword evidence="17" id="KW-1185">Reference proteome</keyword>
<comment type="subcellular location">
    <subcellularLocation>
        <location evidence="13">Cytoplasm</location>
    </subcellularLocation>
</comment>
<name>A0ABY8QQG5_9MICO</name>
<evidence type="ECO:0000256" key="1">
    <source>
        <dbReference type="ARBA" id="ARBA00005015"/>
    </source>
</evidence>
<dbReference type="Pfam" id="PF08544">
    <property type="entry name" value="GHMP_kinases_C"/>
    <property type="match status" value="1"/>
</dbReference>
<dbReference type="PROSITE" id="PS00627">
    <property type="entry name" value="GHMP_KINASES_ATP"/>
    <property type="match status" value="1"/>
</dbReference>
<dbReference type="InterPro" id="IPR014721">
    <property type="entry name" value="Ribsml_uS5_D2-typ_fold_subgr"/>
</dbReference>
<dbReference type="Proteomes" id="UP001209083">
    <property type="component" value="Chromosome"/>
</dbReference>